<dbReference type="PANTHER" id="PTHR31374:SF29">
    <property type="entry name" value="SAUR-LIKE AUXIN-RESPONSIVE PROTEIN FAMILY"/>
    <property type="match status" value="1"/>
</dbReference>
<accession>A0A8J5GGE2</accession>
<dbReference type="EMBL" id="JACMSC010000009">
    <property type="protein sequence ID" value="KAG6506007.1"/>
    <property type="molecule type" value="Genomic_DNA"/>
</dbReference>
<proteinExistence type="inferred from homology"/>
<dbReference type="Pfam" id="PF02519">
    <property type="entry name" value="Auxin_inducible"/>
    <property type="match status" value="1"/>
</dbReference>
<evidence type="ECO:0000256" key="2">
    <source>
        <dbReference type="SAM" id="MobiDB-lite"/>
    </source>
</evidence>
<feature type="region of interest" description="Disordered" evidence="2">
    <location>
        <begin position="1"/>
        <end position="22"/>
    </location>
</feature>
<evidence type="ECO:0000313" key="4">
    <source>
        <dbReference type="Proteomes" id="UP000734854"/>
    </source>
</evidence>
<feature type="compositionally biased region" description="Polar residues" evidence="2">
    <location>
        <begin position="1"/>
        <end position="10"/>
    </location>
</feature>
<name>A0A8J5GGE2_ZINOF</name>
<dbReference type="AlphaFoldDB" id="A0A8J5GGE2"/>
<dbReference type="Proteomes" id="UP000734854">
    <property type="component" value="Unassembled WGS sequence"/>
</dbReference>
<dbReference type="PANTHER" id="PTHR31374">
    <property type="entry name" value="AUXIN-INDUCED PROTEIN-LIKE-RELATED"/>
    <property type="match status" value="1"/>
</dbReference>
<sequence>MNRIMPQQQESKGEAPAPAKGRVTVKVGEEQQRFEVPVEHLSHPLFAELLAEAAEEYGFSQPGVIAIPCAVDRFRQVEEMIERGHSGGHRDHAPFD</sequence>
<dbReference type="InterPro" id="IPR003676">
    <property type="entry name" value="SAUR_fam"/>
</dbReference>
<comment type="similarity">
    <text evidence="1">Belongs to the ARG7 family.</text>
</comment>
<evidence type="ECO:0000313" key="3">
    <source>
        <dbReference type="EMBL" id="KAG6506007.1"/>
    </source>
</evidence>
<evidence type="ECO:0000256" key="1">
    <source>
        <dbReference type="ARBA" id="ARBA00006974"/>
    </source>
</evidence>
<organism evidence="3 4">
    <name type="scientific">Zingiber officinale</name>
    <name type="common">Ginger</name>
    <name type="synonym">Amomum zingiber</name>
    <dbReference type="NCBI Taxonomy" id="94328"/>
    <lineage>
        <taxon>Eukaryota</taxon>
        <taxon>Viridiplantae</taxon>
        <taxon>Streptophyta</taxon>
        <taxon>Embryophyta</taxon>
        <taxon>Tracheophyta</taxon>
        <taxon>Spermatophyta</taxon>
        <taxon>Magnoliopsida</taxon>
        <taxon>Liliopsida</taxon>
        <taxon>Zingiberales</taxon>
        <taxon>Zingiberaceae</taxon>
        <taxon>Zingiber</taxon>
    </lineage>
</organism>
<comment type="caution">
    <text evidence="3">The sequence shown here is derived from an EMBL/GenBank/DDBJ whole genome shotgun (WGS) entry which is preliminary data.</text>
</comment>
<dbReference type="OrthoDB" id="660486at2759"/>
<keyword evidence="4" id="KW-1185">Reference proteome</keyword>
<dbReference type="GO" id="GO:0009733">
    <property type="term" value="P:response to auxin"/>
    <property type="evidence" value="ECO:0007669"/>
    <property type="project" value="InterPro"/>
</dbReference>
<gene>
    <name evidence="3" type="ORF">ZIOFF_031321</name>
</gene>
<reference evidence="3 4" key="1">
    <citation type="submission" date="2020-08" db="EMBL/GenBank/DDBJ databases">
        <title>Plant Genome Project.</title>
        <authorList>
            <person name="Zhang R.-G."/>
        </authorList>
    </citation>
    <scope>NUCLEOTIDE SEQUENCE [LARGE SCALE GENOMIC DNA]</scope>
    <source>
        <tissue evidence="3">Rhizome</tissue>
    </source>
</reference>
<protein>
    <submittedName>
        <fullName evidence="3">Uncharacterized protein</fullName>
    </submittedName>
</protein>